<reference evidence="12 13" key="1">
    <citation type="submission" date="2016-09" db="EMBL/GenBank/DDBJ databases">
        <title>Genomic analysis reveals versatility of anaerobic energy metabolism of Geosporobacter ferrireducens IRF9 of phylum Firmicutes.</title>
        <authorList>
            <person name="Kim S.-J."/>
        </authorList>
    </citation>
    <scope>NUCLEOTIDE SEQUENCE [LARGE SCALE GENOMIC DNA]</scope>
    <source>
        <strain evidence="12 13">IRF9</strain>
    </source>
</reference>
<dbReference type="InterPro" id="IPR036388">
    <property type="entry name" value="WH-like_DNA-bd_sf"/>
</dbReference>
<dbReference type="PROSITE" id="PS50949">
    <property type="entry name" value="HTH_GNTR"/>
    <property type="match status" value="1"/>
</dbReference>
<comment type="similarity">
    <text evidence="3">Belongs to the class-I pyridoxal-phosphate-dependent aminotransferase family.</text>
</comment>
<dbReference type="InterPro" id="IPR036390">
    <property type="entry name" value="WH_DNA-bd_sf"/>
</dbReference>
<dbReference type="AlphaFoldDB" id="A0A1D8GI80"/>
<protein>
    <submittedName>
        <fullName evidence="12">GntR family transcriptional regulator</fullName>
    </submittedName>
</protein>
<keyword evidence="8" id="KW-0805">Transcription regulation</keyword>
<dbReference type="GO" id="GO:0030170">
    <property type="term" value="F:pyridoxal phosphate binding"/>
    <property type="evidence" value="ECO:0007669"/>
    <property type="project" value="InterPro"/>
</dbReference>
<evidence type="ECO:0000256" key="7">
    <source>
        <dbReference type="ARBA" id="ARBA00022898"/>
    </source>
</evidence>
<dbReference type="InterPro" id="IPR000524">
    <property type="entry name" value="Tscrpt_reg_HTH_GntR"/>
</dbReference>
<dbReference type="RefSeq" id="WP_069977562.1">
    <property type="nucleotide sequence ID" value="NZ_CP017269.1"/>
</dbReference>
<sequence length="502" mass="57033">MDISKLIIHTKLDTASPYYLQIAALIKSKIVDGSLEAGEKLPAERELALLFEVSRTTAINAYRHLEKDGYVSIKNGSGTYVSDRYSFESSTNTEIPWPQLLKPYIQSSMASLMSELMVSNVLEDKISLDAGMPDPDYYPVDIFSKLHRDYSAELDPRDFGHIPIHGYEPLRHTITQMLASEGIRCHADEVVILSGSQQGLYLTARVLIEPGDYVVIQAPTYLGAIQVFQSLGARVLSLPQREDFPLEILEDYLARYRPKLLYCIPTFRNPDGTVMNTGERKKLIQLAARYRLAILEDDPYSNYYYEDTPPASLKSLDDYGGVVYLSTFSKILMPGLRLGYMVAHPSLINRIILEKQYVDLHSNNISQWLLDLFIKDGYLANHLIKMRGIYRNRRNVMVDALNLGLKSKLSFQIPQGGFYVWCKINENISPKKLLQEALKMGVSFVPGEAFYAAAGEEYEFRLCFSRHNEKIILEGISRLEKAIGKLRKGQFSTPKKEMRPII</sequence>
<dbReference type="Proteomes" id="UP000095743">
    <property type="component" value="Chromosome"/>
</dbReference>
<keyword evidence="6" id="KW-0808">Transferase</keyword>
<dbReference type="InterPro" id="IPR004839">
    <property type="entry name" value="Aminotransferase_I/II_large"/>
</dbReference>
<keyword evidence="5" id="KW-0032">Aminotransferase</keyword>
<dbReference type="InterPro" id="IPR051446">
    <property type="entry name" value="HTH_trans_reg/aminotransferase"/>
</dbReference>
<dbReference type="KEGG" id="gfe:Gferi_14165"/>
<proteinExistence type="inferred from homology"/>
<dbReference type="GO" id="GO:0003700">
    <property type="term" value="F:DNA-binding transcription factor activity"/>
    <property type="evidence" value="ECO:0007669"/>
    <property type="project" value="InterPro"/>
</dbReference>
<dbReference type="SMART" id="SM00345">
    <property type="entry name" value="HTH_GNTR"/>
    <property type="match status" value="1"/>
</dbReference>
<comment type="similarity">
    <text evidence="2">In the C-terminal section; belongs to the class-I pyridoxal-phosphate-dependent aminotransferase family.</text>
</comment>
<keyword evidence="10" id="KW-0804">Transcription</keyword>
<evidence type="ECO:0000256" key="4">
    <source>
        <dbReference type="ARBA" id="ARBA00011738"/>
    </source>
</evidence>
<dbReference type="CDD" id="cd07377">
    <property type="entry name" value="WHTH_GntR"/>
    <property type="match status" value="1"/>
</dbReference>
<evidence type="ECO:0000256" key="3">
    <source>
        <dbReference type="ARBA" id="ARBA00007441"/>
    </source>
</evidence>
<dbReference type="OrthoDB" id="9802328at2"/>
<dbReference type="InterPro" id="IPR015422">
    <property type="entry name" value="PyrdxlP-dep_Trfase_small"/>
</dbReference>
<evidence type="ECO:0000256" key="9">
    <source>
        <dbReference type="ARBA" id="ARBA00023125"/>
    </source>
</evidence>
<gene>
    <name evidence="12" type="ORF">Gferi_14165</name>
</gene>
<dbReference type="FunFam" id="3.40.640.10:FF:000053">
    <property type="entry name" value="Aminotransferase, class I"/>
    <property type="match status" value="1"/>
</dbReference>
<name>A0A1D8GI80_9FIRM</name>
<evidence type="ECO:0000313" key="12">
    <source>
        <dbReference type="EMBL" id="AOT70615.1"/>
    </source>
</evidence>
<dbReference type="CDD" id="cd00609">
    <property type="entry name" value="AAT_like"/>
    <property type="match status" value="1"/>
</dbReference>
<dbReference type="GO" id="GO:0003677">
    <property type="term" value="F:DNA binding"/>
    <property type="evidence" value="ECO:0007669"/>
    <property type="project" value="UniProtKB-KW"/>
</dbReference>
<dbReference type="InterPro" id="IPR015421">
    <property type="entry name" value="PyrdxlP-dep_Trfase_major"/>
</dbReference>
<keyword evidence="13" id="KW-1185">Reference proteome</keyword>
<comment type="cofactor">
    <cofactor evidence="1">
        <name>pyridoxal 5'-phosphate</name>
        <dbReference type="ChEBI" id="CHEBI:597326"/>
    </cofactor>
</comment>
<dbReference type="Pfam" id="PF00155">
    <property type="entry name" value="Aminotran_1_2"/>
    <property type="match status" value="1"/>
</dbReference>
<dbReference type="Gene3D" id="3.40.640.10">
    <property type="entry name" value="Type I PLP-dependent aspartate aminotransferase-like (Major domain)"/>
    <property type="match status" value="1"/>
</dbReference>
<evidence type="ECO:0000256" key="2">
    <source>
        <dbReference type="ARBA" id="ARBA00005384"/>
    </source>
</evidence>
<dbReference type="InterPro" id="IPR015424">
    <property type="entry name" value="PyrdxlP-dep_Trfase"/>
</dbReference>
<feature type="domain" description="HTH gntR-type" evidence="11">
    <location>
        <begin position="16"/>
        <end position="84"/>
    </location>
</feature>
<keyword evidence="9" id="KW-0238">DNA-binding</keyword>
<keyword evidence="7" id="KW-0663">Pyridoxal phosphate</keyword>
<dbReference type="STRING" id="1424294.Gferi_14165"/>
<dbReference type="PRINTS" id="PR00035">
    <property type="entry name" value="HTHGNTR"/>
</dbReference>
<evidence type="ECO:0000259" key="11">
    <source>
        <dbReference type="PROSITE" id="PS50949"/>
    </source>
</evidence>
<evidence type="ECO:0000313" key="13">
    <source>
        <dbReference type="Proteomes" id="UP000095743"/>
    </source>
</evidence>
<dbReference type="SUPFAM" id="SSF46785">
    <property type="entry name" value="Winged helix' DNA-binding domain"/>
    <property type="match status" value="1"/>
</dbReference>
<accession>A0A1D8GI80</accession>
<dbReference type="PANTHER" id="PTHR46577:SF1">
    <property type="entry name" value="HTH-TYPE TRANSCRIPTIONAL REGULATORY PROTEIN GABR"/>
    <property type="match status" value="1"/>
</dbReference>
<evidence type="ECO:0000256" key="1">
    <source>
        <dbReference type="ARBA" id="ARBA00001933"/>
    </source>
</evidence>
<dbReference type="EMBL" id="CP017269">
    <property type="protein sequence ID" value="AOT70615.1"/>
    <property type="molecule type" value="Genomic_DNA"/>
</dbReference>
<dbReference type="Gene3D" id="1.10.10.10">
    <property type="entry name" value="Winged helix-like DNA-binding domain superfamily/Winged helix DNA-binding domain"/>
    <property type="match status" value="1"/>
</dbReference>
<organism evidence="12 13">
    <name type="scientific">Geosporobacter ferrireducens</name>
    <dbReference type="NCBI Taxonomy" id="1424294"/>
    <lineage>
        <taxon>Bacteria</taxon>
        <taxon>Bacillati</taxon>
        <taxon>Bacillota</taxon>
        <taxon>Clostridia</taxon>
        <taxon>Peptostreptococcales</taxon>
        <taxon>Thermotaleaceae</taxon>
        <taxon>Geosporobacter</taxon>
    </lineage>
</organism>
<dbReference type="Gene3D" id="3.90.1150.10">
    <property type="entry name" value="Aspartate Aminotransferase, domain 1"/>
    <property type="match status" value="1"/>
</dbReference>
<dbReference type="PANTHER" id="PTHR46577">
    <property type="entry name" value="HTH-TYPE TRANSCRIPTIONAL REGULATORY PROTEIN GABR"/>
    <property type="match status" value="1"/>
</dbReference>
<comment type="subunit">
    <text evidence="4">Homodimer.</text>
</comment>
<evidence type="ECO:0000256" key="5">
    <source>
        <dbReference type="ARBA" id="ARBA00022576"/>
    </source>
</evidence>
<evidence type="ECO:0000256" key="8">
    <source>
        <dbReference type="ARBA" id="ARBA00023015"/>
    </source>
</evidence>
<evidence type="ECO:0000256" key="10">
    <source>
        <dbReference type="ARBA" id="ARBA00023163"/>
    </source>
</evidence>
<dbReference type="GO" id="GO:0008483">
    <property type="term" value="F:transaminase activity"/>
    <property type="evidence" value="ECO:0007669"/>
    <property type="project" value="UniProtKB-KW"/>
</dbReference>
<dbReference type="Pfam" id="PF00392">
    <property type="entry name" value="GntR"/>
    <property type="match status" value="1"/>
</dbReference>
<dbReference type="SUPFAM" id="SSF53383">
    <property type="entry name" value="PLP-dependent transferases"/>
    <property type="match status" value="1"/>
</dbReference>
<evidence type="ECO:0000256" key="6">
    <source>
        <dbReference type="ARBA" id="ARBA00022679"/>
    </source>
</evidence>